<evidence type="ECO:0000256" key="1">
    <source>
        <dbReference type="SAM" id="MobiDB-lite"/>
    </source>
</evidence>
<feature type="transmembrane region" description="Helical" evidence="2">
    <location>
        <begin position="106"/>
        <end position="127"/>
    </location>
</feature>
<name>A0ABW6RJW5_9ACTN</name>
<keyword evidence="2" id="KW-0812">Transmembrane</keyword>
<proteinExistence type="predicted"/>
<organism evidence="3 4">
    <name type="scientific">Streptomyces flavidovirens</name>
    <dbReference type="NCBI Taxonomy" id="67298"/>
    <lineage>
        <taxon>Bacteria</taxon>
        <taxon>Bacillati</taxon>
        <taxon>Actinomycetota</taxon>
        <taxon>Actinomycetes</taxon>
        <taxon>Kitasatosporales</taxon>
        <taxon>Streptomycetaceae</taxon>
        <taxon>Streptomyces</taxon>
    </lineage>
</organism>
<evidence type="ECO:0008006" key="5">
    <source>
        <dbReference type="Google" id="ProtNLM"/>
    </source>
</evidence>
<gene>
    <name evidence="3" type="ORF">ACFYWW_24400</name>
</gene>
<keyword evidence="2" id="KW-0472">Membrane</keyword>
<evidence type="ECO:0000313" key="4">
    <source>
        <dbReference type="Proteomes" id="UP001601976"/>
    </source>
</evidence>
<dbReference type="Proteomes" id="UP001601976">
    <property type="component" value="Unassembled WGS sequence"/>
</dbReference>
<feature type="transmembrane region" description="Helical" evidence="2">
    <location>
        <begin position="82"/>
        <end position="100"/>
    </location>
</feature>
<feature type="transmembrane region" description="Helical" evidence="2">
    <location>
        <begin position="48"/>
        <end position="70"/>
    </location>
</feature>
<comment type="caution">
    <text evidence="3">The sequence shown here is derived from an EMBL/GenBank/DDBJ whole genome shotgun (WGS) entry which is preliminary data.</text>
</comment>
<keyword evidence="2" id="KW-1133">Transmembrane helix</keyword>
<evidence type="ECO:0000313" key="3">
    <source>
        <dbReference type="EMBL" id="MFF3341831.1"/>
    </source>
</evidence>
<feature type="region of interest" description="Disordered" evidence="1">
    <location>
        <begin position="134"/>
        <end position="161"/>
    </location>
</feature>
<evidence type="ECO:0000256" key="2">
    <source>
        <dbReference type="SAM" id="Phobius"/>
    </source>
</evidence>
<feature type="transmembrane region" description="Helical" evidence="2">
    <location>
        <begin position="7"/>
        <end position="28"/>
    </location>
</feature>
<keyword evidence="4" id="KW-1185">Reference proteome</keyword>
<protein>
    <recommendedName>
        <fullName evidence="5">Integral membrane protein</fullName>
    </recommendedName>
</protein>
<reference evidence="3 4" key="1">
    <citation type="submission" date="2024-10" db="EMBL/GenBank/DDBJ databases">
        <title>The Natural Products Discovery Center: Release of the First 8490 Sequenced Strains for Exploring Actinobacteria Biosynthetic Diversity.</title>
        <authorList>
            <person name="Kalkreuter E."/>
            <person name="Kautsar S.A."/>
            <person name="Yang D."/>
            <person name="Bader C.D."/>
            <person name="Teijaro C.N."/>
            <person name="Fluegel L."/>
            <person name="Davis C.M."/>
            <person name="Simpson J.R."/>
            <person name="Lauterbach L."/>
            <person name="Steele A.D."/>
            <person name="Gui C."/>
            <person name="Meng S."/>
            <person name="Li G."/>
            <person name="Viehrig K."/>
            <person name="Ye F."/>
            <person name="Su P."/>
            <person name="Kiefer A.F."/>
            <person name="Nichols A."/>
            <person name="Cepeda A.J."/>
            <person name="Yan W."/>
            <person name="Fan B."/>
            <person name="Jiang Y."/>
            <person name="Adhikari A."/>
            <person name="Zheng C.-J."/>
            <person name="Schuster L."/>
            <person name="Cowan T.M."/>
            <person name="Smanski M.J."/>
            <person name="Chevrette M.G."/>
            <person name="De Carvalho L.P.S."/>
            <person name="Shen B."/>
        </authorList>
    </citation>
    <scope>NUCLEOTIDE SEQUENCE [LARGE SCALE GENOMIC DNA]</scope>
    <source>
        <strain evidence="3 4">NPDC003029</strain>
    </source>
</reference>
<sequence length="161" mass="16057">MARRPIAAAAAAVLFVEAVGIVFVHWILGKVVSGQSMSLAGLDPDVMSTSTLVMGGGFGLYLVTCGVVLLRAALSDRAPGRLGRILLITCAVVHGVLGALCVGLVGWAAFVVLMAALGLIVLSVIAYGKRDERQGADGVAGPVDASGAPPGGPENGTPAPA</sequence>
<accession>A0ABW6RJW5</accession>
<dbReference type="EMBL" id="JBIAPK010000007">
    <property type="protein sequence ID" value="MFF3341831.1"/>
    <property type="molecule type" value="Genomic_DNA"/>
</dbReference>
<dbReference type="RefSeq" id="WP_387896779.1">
    <property type="nucleotide sequence ID" value="NZ_JBEXNP010000029.1"/>
</dbReference>